<dbReference type="PANTHER" id="PTHR30250:SF10">
    <property type="entry name" value="LIPOPOLYSACCHARIDE BIOSYNTHESIS PROTEIN WZXC"/>
    <property type="match status" value="1"/>
</dbReference>
<feature type="transmembrane region" description="Helical" evidence="7">
    <location>
        <begin position="403"/>
        <end position="427"/>
    </location>
</feature>
<feature type="transmembrane region" description="Helical" evidence="7">
    <location>
        <begin position="305"/>
        <end position="326"/>
    </location>
</feature>
<comment type="similarity">
    <text evidence="2">Belongs to the polysaccharide synthase family.</text>
</comment>
<dbReference type="RefSeq" id="WP_091174209.1">
    <property type="nucleotide sequence ID" value="NZ_FNCG01000018.1"/>
</dbReference>
<comment type="subcellular location">
    <subcellularLocation>
        <location evidence="1">Cell membrane</location>
        <topology evidence="1">Multi-pass membrane protein</topology>
    </subcellularLocation>
</comment>
<feature type="transmembrane region" description="Helical" evidence="7">
    <location>
        <begin position="252"/>
        <end position="272"/>
    </location>
</feature>
<feature type="transmembrane region" description="Helical" evidence="7">
    <location>
        <begin position="135"/>
        <end position="153"/>
    </location>
</feature>
<feature type="transmembrane region" description="Helical" evidence="7">
    <location>
        <begin position="63"/>
        <end position="86"/>
    </location>
</feature>
<keyword evidence="9" id="KW-1185">Reference proteome</keyword>
<keyword evidence="4 7" id="KW-0812">Transmembrane</keyword>
<feature type="transmembrane region" description="Helical" evidence="7">
    <location>
        <begin position="346"/>
        <end position="369"/>
    </location>
</feature>
<evidence type="ECO:0000256" key="3">
    <source>
        <dbReference type="ARBA" id="ARBA00022475"/>
    </source>
</evidence>
<keyword evidence="3" id="KW-1003">Cell membrane</keyword>
<feature type="transmembrane region" description="Helical" evidence="7">
    <location>
        <begin position="463"/>
        <end position="482"/>
    </location>
</feature>
<evidence type="ECO:0000256" key="4">
    <source>
        <dbReference type="ARBA" id="ARBA00022692"/>
    </source>
</evidence>
<evidence type="ECO:0000256" key="7">
    <source>
        <dbReference type="SAM" id="Phobius"/>
    </source>
</evidence>
<sequence length="500" mass="55618">MDNAILSNENTQELNIKKAGSDKKVVVSGIFWNFVQLVVNQSFNFLLKLVLAKLLFPGEFGIVGMATVFTGFVQVLNDLGVGAALVQKKEETLRSEHYHTAFWTGVGWSLLLFLVMSFAVAPLAAIFYNKPILESVIPVLSIGILISPVNLVHKAQLTKQMAFKKLAYIDNVSNIVVGLIALVMAFKGAGVWALVFNSVGNVFFAMPLFFRATRWKPAFICEKKAFKEIFGFGVYTTGSNILNYLYNNIDYLLIGKLLGASALGLYTLAFVLTDTFRGRLMAVINNVMYPIYGKKQNDLVAIKKYYLKVVLFNCLLVFPVMIFFIVNGEPFIIHVFGAKWHDTVTPLQILSGSVMLHILVSGNTSLLRGLGRPGMEMKQQLLKAAIFLPSLAFGIYYDGLVGAAWAILINKLFVVLIAQYGFSFLLTVKISVKDFFTELKVPFIAAAVSFITIYLLKMVGINFIINGICLCIVYFGLVYLLMGDELKILYQGFKTKRTQS</sequence>
<keyword evidence="6 7" id="KW-0472">Membrane</keyword>
<organism evidence="8 9">
    <name type="scientific">Mucilaginibacter gossypii</name>
    <dbReference type="NCBI Taxonomy" id="551996"/>
    <lineage>
        <taxon>Bacteria</taxon>
        <taxon>Pseudomonadati</taxon>
        <taxon>Bacteroidota</taxon>
        <taxon>Sphingobacteriia</taxon>
        <taxon>Sphingobacteriales</taxon>
        <taxon>Sphingobacteriaceae</taxon>
        <taxon>Mucilaginibacter</taxon>
    </lineage>
</organism>
<evidence type="ECO:0000256" key="2">
    <source>
        <dbReference type="ARBA" id="ARBA00007430"/>
    </source>
</evidence>
<feature type="transmembrane region" description="Helical" evidence="7">
    <location>
        <begin position="165"/>
        <end position="185"/>
    </location>
</feature>
<dbReference type="PANTHER" id="PTHR30250">
    <property type="entry name" value="PST FAMILY PREDICTED COLANIC ACID TRANSPORTER"/>
    <property type="match status" value="1"/>
</dbReference>
<accession>A0A1G8J7W3</accession>
<dbReference type="InterPro" id="IPR050833">
    <property type="entry name" value="Poly_Biosynth_Transport"/>
</dbReference>
<reference evidence="9" key="1">
    <citation type="submission" date="2016-10" db="EMBL/GenBank/DDBJ databases">
        <authorList>
            <person name="Varghese N."/>
            <person name="Submissions S."/>
        </authorList>
    </citation>
    <scope>NUCLEOTIDE SEQUENCE [LARGE SCALE GENOMIC DNA]</scope>
    <source>
        <strain evidence="9">Gh-67</strain>
    </source>
</reference>
<dbReference type="Pfam" id="PF13440">
    <property type="entry name" value="Polysacc_synt_3"/>
    <property type="match status" value="1"/>
</dbReference>
<feature type="transmembrane region" description="Helical" evidence="7">
    <location>
        <begin position="25"/>
        <end position="43"/>
    </location>
</feature>
<name>A0A1G8J7W3_9SPHI</name>
<keyword evidence="5 7" id="KW-1133">Transmembrane helix</keyword>
<feature type="transmembrane region" description="Helical" evidence="7">
    <location>
        <begin position="106"/>
        <end position="129"/>
    </location>
</feature>
<feature type="transmembrane region" description="Helical" evidence="7">
    <location>
        <begin position="439"/>
        <end position="457"/>
    </location>
</feature>
<evidence type="ECO:0000313" key="8">
    <source>
        <dbReference type="EMBL" id="SDI27276.1"/>
    </source>
</evidence>
<evidence type="ECO:0000256" key="1">
    <source>
        <dbReference type="ARBA" id="ARBA00004651"/>
    </source>
</evidence>
<evidence type="ECO:0000313" key="9">
    <source>
        <dbReference type="Proteomes" id="UP000199705"/>
    </source>
</evidence>
<gene>
    <name evidence="8" type="ORF">SAMN05192573_11828</name>
</gene>
<proteinExistence type="inferred from homology"/>
<dbReference type="AlphaFoldDB" id="A0A1G8J7W3"/>
<dbReference type="Proteomes" id="UP000199705">
    <property type="component" value="Unassembled WGS sequence"/>
</dbReference>
<dbReference type="CDD" id="cd13127">
    <property type="entry name" value="MATE_tuaB_like"/>
    <property type="match status" value="1"/>
</dbReference>
<protein>
    <submittedName>
        <fullName evidence="8">Membrane protein involved in the export of O-antigen and teichoic acid</fullName>
    </submittedName>
</protein>
<evidence type="ECO:0000256" key="5">
    <source>
        <dbReference type="ARBA" id="ARBA00022989"/>
    </source>
</evidence>
<dbReference type="EMBL" id="FNCG01000018">
    <property type="protein sequence ID" value="SDI27276.1"/>
    <property type="molecule type" value="Genomic_DNA"/>
</dbReference>
<evidence type="ECO:0000256" key="6">
    <source>
        <dbReference type="ARBA" id="ARBA00023136"/>
    </source>
</evidence>
<dbReference type="STRING" id="551996.SAMN05192573_11828"/>
<dbReference type="GO" id="GO:0005886">
    <property type="term" value="C:plasma membrane"/>
    <property type="evidence" value="ECO:0007669"/>
    <property type="project" value="UniProtKB-SubCell"/>
</dbReference>